<evidence type="ECO:0000313" key="1">
    <source>
        <dbReference type="EMBL" id="KKQ17838.1"/>
    </source>
</evidence>
<proteinExistence type="predicted"/>
<reference evidence="1 2" key="1">
    <citation type="journal article" date="2015" name="Nature">
        <title>rRNA introns, odd ribosomes, and small enigmatic genomes across a large radiation of phyla.</title>
        <authorList>
            <person name="Brown C.T."/>
            <person name="Hug L.A."/>
            <person name="Thomas B.C."/>
            <person name="Sharon I."/>
            <person name="Castelle C.J."/>
            <person name="Singh A."/>
            <person name="Wilkins M.J."/>
            <person name="Williams K.H."/>
            <person name="Banfield J.F."/>
        </authorList>
    </citation>
    <scope>NUCLEOTIDE SEQUENCE [LARGE SCALE GENOMIC DNA]</scope>
</reference>
<gene>
    <name evidence="1" type="ORF">US31_C0015G0004</name>
</gene>
<evidence type="ECO:0000313" key="2">
    <source>
        <dbReference type="Proteomes" id="UP000034508"/>
    </source>
</evidence>
<protein>
    <submittedName>
        <fullName evidence="1">Uncharacterized protein</fullName>
    </submittedName>
</protein>
<dbReference type="AlphaFoldDB" id="A0A0G0FFF4"/>
<accession>A0A0G0FFF4</accession>
<sequence length="115" mass="13185">MGLETFVRIVNKRTELFEKGLSRAVSGLTLKDVLDEVGFSADRYYLKHSDFERGMPIESGLMCNTFRFSICLDKAVLTGPYNLTVKKFEGQEVIRVYDEWCAGIKKAEDDYEPPF</sequence>
<name>A0A0G0FFF4_9BACT</name>
<comment type="caution">
    <text evidence="1">The sequence shown here is derived from an EMBL/GenBank/DDBJ whole genome shotgun (WGS) entry which is preliminary data.</text>
</comment>
<dbReference type="EMBL" id="LBSM01000015">
    <property type="protein sequence ID" value="KKQ17838.1"/>
    <property type="molecule type" value="Genomic_DNA"/>
</dbReference>
<dbReference type="Proteomes" id="UP000034508">
    <property type="component" value="Unassembled WGS sequence"/>
</dbReference>
<organism evidence="1 2">
    <name type="scientific">Berkelbacteria bacterium GW2011_GWA1_36_9</name>
    <dbReference type="NCBI Taxonomy" id="1618331"/>
    <lineage>
        <taxon>Bacteria</taxon>
        <taxon>Candidatus Berkelbacteria</taxon>
    </lineage>
</organism>